<protein>
    <submittedName>
        <fullName evidence="1">Uncharacterized protein</fullName>
    </submittedName>
</protein>
<feature type="non-terminal residue" evidence="1">
    <location>
        <position position="1"/>
    </location>
</feature>
<accession>A0A061QMP6</accession>
<reference evidence="1" key="1">
    <citation type="submission" date="2014-05" db="EMBL/GenBank/DDBJ databases">
        <title>The transcriptome of the halophilic microalga Tetraselmis sp. GSL018 isolated from the Great Salt Lake, Utah.</title>
        <authorList>
            <person name="Jinkerson R.E."/>
            <person name="D'Adamo S."/>
            <person name="Posewitz M.C."/>
        </authorList>
    </citation>
    <scope>NUCLEOTIDE SEQUENCE</scope>
    <source>
        <strain evidence="1">GSL018</strain>
    </source>
</reference>
<dbReference type="EMBL" id="GBEZ01025109">
    <property type="protein sequence ID" value="JAC61942.1"/>
    <property type="molecule type" value="Transcribed_RNA"/>
</dbReference>
<dbReference type="AlphaFoldDB" id="A0A061QMP6"/>
<sequence>AAWPLFEATFPCKRNKESKQGKGGLAAGTLVNSFRVNKLIPRNRNLKNIRLA</sequence>
<organism evidence="1">
    <name type="scientific">Tetraselmis sp. GSL018</name>
    <dbReference type="NCBI Taxonomy" id="582737"/>
    <lineage>
        <taxon>Eukaryota</taxon>
        <taxon>Viridiplantae</taxon>
        <taxon>Chlorophyta</taxon>
        <taxon>core chlorophytes</taxon>
        <taxon>Chlorodendrophyceae</taxon>
        <taxon>Chlorodendrales</taxon>
        <taxon>Chlorodendraceae</taxon>
        <taxon>Tetraselmis</taxon>
    </lineage>
</organism>
<evidence type="ECO:0000313" key="1">
    <source>
        <dbReference type="EMBL" id="JAC61942.1"/>
    </source>
</evidence>
<proteinExistence type="predicted"/>
<name>A0A061QMP6_9CHLO</name>
<gene>
    <name evidence="1" type="ORF">TSPGSL018_24724</name>
</gene>